<feature type="compositionally biased region" description="Polar residues" evidence="1">
    <location>
        <begin position="115"/>
        <end position="124"/>
    </location>
</feature>
<feature type="compositionally biased region" description="Low complexity" evidence="1">
    <location>
        <begin position="98"/>
        <end position="114"/>
    </location>
</feature>
<proteinExistence type="predicted"/>
<evidence type="ECO:0000313" key="2">
    <source>
        <dbReference type="EMBL" id="KAF0561992.1"/>
    </source>
</evidence>
<dbReference type="EMBL" id="WTPW01000004">
    <property type="protein sequence ID" value="KAF0561992.1"/>
    <property type="molecule type" value="Genomic_DNA"/>
</dbReference>
<comment type="caution">
    <text evidence="2">The sequence shown here is derived from an EMBL/GenBank/DDBJ whole genome shotgun (WGS) entry which is preliminary data.</text>
</comment>
<feature type="region of interest" description="Disordered" evidence="1">
    <location>
        <begin position="40"/>
        <end position="124"/>
    </location>
</feature>
<dbReference type="AlphaFoldDB" id="A0A8H4B5K7"/>
<feature type="compositionally biased region" description="Basic and acidic residues" evidence="1">
    <location>
        <begin position="82"/>
        <end position="91"/>
    </location>
</feature>
<feature type="compositionally biased region" description="Polar residues" evidence="1">
    <location>
        <begin position="71"/>
        <end position="81"/>
    </location>
</feature>
<organism evidence="2 3">
    <name type="scientific">Gigaspora margarita</name>
    <dbReference type="NCBI Taxonomy" id="4874"/>
    <lineage>
        <taxon>Eukaryota</taxon>
        <taxon>Fungi</taxon>
        <taxon>Fungi incertae sedis</taxon>
        <taxon>Mucoromycota</taxon>
        <taxon>Glomeromycotina</taxon>
        <taxon>Glomeromycetes</taxon>
        <taxon>Diversisporales</taxon>
        <taxon>Gigasporaceae</taxon>
        <taxon>Gigaspora</taxon>
    </lineage>
</organism>
<evidence type="ECO:0000256" key="1">
    <source>
        <dbReference type="SAM" id="MobiDB-lite"/>
    </source>
</evidence>
<name>A0A8H4B5K7_GIGMA</name>
<gene>
    <name evidence="2" type="ORF">F8M41_014583</name>
</gene>
<keyword evidence="3" id="KW-1185">Reference proteome</keyword>
<feature type="compositionally biased region" description="Polar residues" evidence="1">
    <location>
        <begin position="40"/>
        <end position="50"/>
    </location>
</feature>
<evidence type="ECO:0000313" key="3">
    <source>
        <dbReference type="Proteomes" id="UP000439903"/>
    </source>
</evidence>
<reference evidence="2 3" key="1">
    <citation type="journal article" date="2019" name="Environ. Microbiol.">
        <title>At the nexus of three kingdoms: the genome of the mycorrhizal fungus Gigaspora margarita provides insights into plant, endobacterial and fungal interactions.</title>
        <authorList>
            <person name="Venice F."/>
            <person name="Ghignone S."/>
            <person name="Salvioli di Fossalunga A."/>
            <person name="Amselem J."/>
            <person name="Novero M."/>
            <person name="Xianan X."/>
            <person name="Sedzielewska Toro K."/>
            <person name="Morin E."/>
            <person name="Lipzen A."/>
            <person name="Grigoriev I.V."/>
            <person name="Henrissat B."/>
            <person name="Martin F.M."/>
            <person name="Bonfante P."/>
        </authorList>
    </citation>
    <scope>NUCLEOTIDE SEQUENCE [LARGE SCALE GENOMIC DNA]</scope>
    <source>
        <strain evidence="2 3">BEG34</strain>
    </source>
</reference>
<dbReference type="Proteomes" id="UP000439903">
    <property type="component" value="Unassembled WGS sequence"/>
</dbReference>
<protein>
    <submittedName>
        <fullName evidence="2">Uncharacterized protein</fullName>
    </submittedName>
</protein>
<sequence>MVKALQAVLAPQKVKMEANSMQAKASLNSVDFLRTQKVEFSQGSENSVSASKGKGGNKSNTAKNSYELVGHSQNSKNNVNAKDNHGNHFDSSKSSNEQSVYGQSISSGSSINQGKNMSTLLKRS</sequence>
<accession>A0A8H4B5K7</accession>